<feature type="transmembrane region" description="Helical" evidence="9">
    <location>
        <begin position="71"/>
        <end position="90"/>
    </location>
</feature>
<dbReference type="GO" id="GO:0034220">
    <property type="term" value="P:monoatomic ion transmembrane transport"/>
    <property type="evidence" value="ECO:0007669"/>
    <property type="project" value="UniProtKB-KW"/>
</dbReference>
<keyword evidence="7 9" id="KW-0472">Membrane</keyword>
<keyword evidence="6" id="KW-0406">Ion transport</keyword>
<evidence type="ECO:0000256" key="4">
    <source>
        <dbReference type="ARBA" id="ARBA00022692"/>
    </source>
</evidence>
<dbReference type="GO" id="GO:0016020">
    <property type="term" value="C:membrane"/>
    <property type="evidence" value="ECO:0007669"/>
    <property type="project" value="UniProtKB-SubCell"/>
</dbReference>
<keyword evidence="3" id="KW-1003">Cell membrane</keyword>
<dbReference type="PANTHER" id="PTHR30266">
    <property type="entry name" value="MECHANOSENSITIVE CHANNEL MSCL"/>
    <property type="match status" value="1"/>
</dbReference>
<dbReference type="PANTHER" id="PTHR30266:SF2">
    <property type="entry name" value="LARGE-CONDUCTANCE MECHANOSENSITIVE CHANNEL"/>
    <property type="match status" value="1"/>
</dbReference>
<dbReference type="SUPFAM" id="SSF81330">
    <property type="entry name" value="Gated mechanosensitive channel"/>
    <property type="match status" value="1"/>
</dbReference>
<proteinExistence type="predicted"/>
<comment type="subcellular location">
    <subcellularLocation>
        <location evidence="1">Membrane</location>
        <topology evidence="1">Multi-pass membrane protein</topology>
    </subcellularLocation>
</comment>
<keyword evidence="8" id="KW-0407">Ion channel</keyword>
<evidence type="ECO:0000256" key="7">
    <source>
        <dbReference type="ARBA" id="ARBA00023136"/>
    </source>
</evidence>
<dbReference type="Pfam" id="PF01741">
    <property type="entry name" value="MscL"/>
    <property type="match status" value="1"/>
</dbReference>
<evidence type="ECO:0000256" key="9">
    <source>
        <dbReference type="SAM" id="Phobius"/>
    </source>
</evidence>
<evidence type="ECO:0000256" key="6">
    <source>
        <dbReference type="ARBA" id="ARBA00023065"/>
    </source>
</evidence>
<evidence type="ECO:0000256" key="5">
    <source>
        <dbReference type="ARBA" id="ARBA00022989"/>
    </source>
</evidence>
<gene>
    <name evidence="10" type="primary">mscL</name>
    <name evidence="10" type="ORF">JF922_22075</name>
</gene>
<keyword evidence="2" id="KW-0813">Transport</keyword>
<comment type="caution">
    <text evidence="10">The sequence shown here is derived from an EMBL/GenBank/DDBJ whole genome shotgun (WGS) entry which is preliminary data.</text>
</comment>
<dbReference type="InterPro" id="IPR036019">
    <property type="entry name" value="MscL_channel"/>
</dbReference>
<evidence type="ECO:0000256" key="2">
    <source>
        <dbReference type="ARBA" id="ARBA00022448"/>
    </source>
</evidence>
<organism evidence="10 11">
    <name type="scientific">Candidatus Nephthysia bennettiae</name>
    <dbReference type="NCBI Taxonomy" id="3127016"/>
    <lineage>
        <taxon>Bacteria</taxon>
        <taxon>Bacillati</taxon>
        <taxon>Candidatus Dormiibacterota</taxon>
        <taxon>Candidatus Dormibacteria</taxon>
        <taxon>Candidatus Dormibacterales</taxon>
        <taxon>Candidatus Dormibacteraceae</taxon>
        <taxon>Candidatus Nephthysia</taxon>
    </lineage>
</organism>
<name>A0A934K647_9BACT</name>
<reference evidence="10" key="1">
    <citation type="submission" date="2020-10" db="EMBL/GenBank/DDBJ databases">
        <title>Ca. Dormibacterota MAGs.</title>
        <authorList>
            <person name="Montgomery K."/>
        </authorList>
    </citation>
    <scope>NUCLEOTIDE SEQUENCE [LARGE SCALE GENOMIC DNA]</scope>
    <source>
        <strain evidence="10">SC8812_S17_10</strain>
    </source>
</reference>
<dbReference type="Gene3D" id="1.10.1200.120">
    <property type="entry name" value="Large-conductance mechanosensitive channel, MscL, domain 1"/>
    <property type="match status" value="1"/>
</dbReference>
<evidence type="ECO:0000313" key="10">
    <source>
        <dbReference type="EMBL" id="MBJ7600744.1"/>
    </source>
</evidence>
<feature type="transmembrane region" description="Helical" evidence="9">
    <location>
        <begin position="12"/>
        <end position="31"/>
    </location>
</feature>
<accession>A0A934K647</accession>
<evidence type="ECO:0000256" key="3">
    <source>
        <dbReference type="ARBA" id="ARBA00022475"/>
    </source>
</evidence>
<dbReference type="NCBIfam" id="TIGR00220">
    <property type="entry name" value="mscL"/>
    <property type="match status" value="1"/>
</dbReference>
<keyword evidence="4 9" id="KW-0812">Transmembrane</keyword>
<keyword evidence="11" id="KW-1185">Reference proteome</keyword>
<evidence type="ECO:0000256" key="1">
    <source>
        <dbReference type="ARBA" id="ARBA00004141"/>
    </source>
</evidence>
<dbReference type="AlphaFoldDB" id="A0A934K647"/>
<evidence type="ECO:0000256" key="8">
    <source>
        <dbReference type="ARBA" id="ARBA00023303"/>
    </source>
</evidence>
<evidence type="ECO:0000313" key="11">
    <source>
        <dbReference type="Proteomes" id="UP000612893"/>
    </source>
</evidence>
<dbReference type="InterPro" id="IPR037673">
    <property type="entry name" value="MSC/AndL"/>
</dbReference>
<keyword evidence="5 9" id="KW-1133">Transmembrane helix</keyword>
<dbReference type="RefSeq" id="WP_338204695.1">
    <property type="nucleotide sequence ID" value="NZ_JAEKNR010000217.1"/>
</dbReference>
<dbReference type="InterPro" id="IPR001185">
    <property type="entry name" value="MS_channel"/>
</dbReference>
<sequence>MSGFKAFLLRGNAVDLAVGIVIGAAFGAVVSELVKDLITPLIAAIGGQPNFDGLYFTVNNSRFLYGRFLDALISFLLIAAVVYYVVVLPYSRFHARFEKPAPAQPKTRECPECLSKVPAAARRCAFCTAALTVPA</sequence>
<dbReference type="Proteomes" id="UP000612893">
    <property type="component" value="Unassembled WGS sequence"/>
</dbReference>
<dbReference type="EMBL" id="JAEKNR010000217">
    <property type="protein sequence ID" value="MBJ7600744.1"/>
    <property type="molecule type" value="Genomic_DNA"/>
</dbReference>
<protein>
    <submittedName>
        <fullName evidence="10">Large conductance mechanosensitive channel protein MscL</fullName>
    </submittedName>
</protein>